<proteinExistence type="predicted"/>
<evidence type="ECO:0000256" key="2">
    <source>
        <dbReference type="ARBA" id="ARBA00023125"/>
    </source>
</evidence>
<dbReference type="InterPro" id="IPR003313">
    <property type="entry name" value="AraC-bd"/>
</dbReference>
<evidence type="ECO:0000313" key="5">
    <source>
        <dbReference type="EMBL" id="OPA80547.1"/>
    </source>
</evidence>
<dbReference type="SUPFAM" id="SSF46689">
    <property type="entry name" value="Homeodomain-like"/>
    <property type="match status" value="1"/>
</dbReference>
<dbReference type="InterPro" id="IPR018060">
    <property type="entry name" value="HTH_AraC"/>
</dbReference>
<evidence type="ECO:0000313" key="6">
    <source>
        <dbReference type="Proteomes" id="UP000190188"/>
    </source>
</evidence>
<organism evidence="5 6">
    <name type="scientific">Paenibacillus selenitireducens</name>
    <dbReference type="NCBI Taxonomy" id="1324314"/>
    <lineage>
        <taxon>Bacteria</taxon>
        <taxon>Bacillati</taxon>
        <taxon>Bacillota</taxon>
        <taxon>Bacilli</taxon>
        <taxon>Bacillales</taxon>
        <taxon>Paenibacillaceae</taxon>
        <taxon>Paenibacillus</taxon>
    </lineage>
</organism>
<dbReference type="AlphaFoldDB" id="A0A1T2XL04"/>
<comment type="caution">
    <text evidence="5">The sequence shown here is derived from an EMBL/GenBank/DDBJ whole genome shotgun (WGS) entry which is preliminary data.</text>
</comment>
<dbReference type="SUPFAM" id="SSF51215">
    <property type="entry name" value="Regulatory protein AraC"/>
    <property type="match status" value="1"/>
</dbReference>
<dbReference type="InterPro" id="IPR037923">
    <property type="entry name" value="HTH-like"/>
</dbReference>
<dbReference type="PROSITE" id="PS00041">
    <property type="entry name" value="HTH_ARAC_FAMILY_1"/>
    <property type="match status" value="1"/>
</dbReference>
<dbReference type="STRING" id="1324314.BVG16_07425"/>
<keyword evidence="3" id="KW-0804">Transcription</keyword>
<dbReference type="InterPro" id="IPR009057">
    <property type="entry name" value="Homeodomain-like_sf"/>
</dbReference>
<protein>
    <submittedName>
        <fullName evidence="5">AraC family transcriptional regulator</fullName>
    </submittedName>
</protein>
<dbReference type="GO" id="GO:0043565">
    <property type="term" value="F:sequence-specific DNA binding"/>
    <property type="evidence" value="ECO:0007669"/>
    <property type="project" value="InterPro"/>
</dbReference>
<dbReference type="Pfam" id="PF02311">
    <property type="entry name" value="AraC_binding"/>
    <property type="match status" value="1"/>
</dbReference>
<dbReference type="RefSeq" id="WP_078497893.1">
    <property type="nucleotide sequence ID" value="NZ_MSZX01000002.1"/>
</dbReference>
<evidence type="ECO:0000259" key="4">
    <source>
        <dbReference type="PROSITE" id="PS01124"/>
    </source>
</evidence>
<evidence type="ECO:0000256" key="1">
    <source>
        <dbReference type="ARBA" id="ARBA00023015"/>
    </source>
</evidence>
<feature type="domain" description="HTH araC/xylS-type" evidence="4">
    <location>
        <begin position="193"/>
        <end position="291"/>
    </location>
</feature>
<evidence type="ECO:0000256" key="3">
    <source>
        <dbReference type="ARBA" id="ARBA00023163"/>
    </source>
</evidence>
<dbReference type="EMBL" id="MSZX01000002">
    <property type="protein sequence ID" value="OPA80547.1"/>
    <property type="molecule type" value="Genomic_DNA"/>
</dbReference>
<sequence>MLAIPMDILPKIRLVGYVSYKTPWLHFKRNVNEYILYFMKSGEMHIQEDGVEYILKKGDSFLLEPNLEHEGTAKHACDYYYIHFTHTEIQPVEIEDLHTLARRILLEEGSVPSPAEHAICYLPKFVRFSTSTRLQHFYHFLNEMVQLYHGRSYNRTLTAMRLSELFIEISREYLKTALESNHQKSTKSLIKVNALLDFIHLNYARKITGADIEQAFECNFDYINRVFSQITGHTITKYINQVRINHAKELLDATHLSIGEIGYLTGLEDPYYFSKVFKKYVGMPPSEYYKRERVIEE</sequence>
<keyword evidence="1" id="KW-0805">Transcription regulation</keyword>
<keyword evidence="2" id="KW-0238">DNA-binding</keyword>
<dbReference type="OrthoDB" id="9807321at2"/>
<keyword evidence="6" id="KW-1185">Reference proteome</keyword>
<dbReference type="InterPro" id="IPR014710">
    <property type="entry name" value="RmlC-like_jellyroll"/>
</dbReference>
<accession>A0A1T2XL04</accession>
<dbReference type="PROSITE" id="PS01124">
    <property type="entry name" value="HTH_ARAC_FAMILY_2"/>
    <property type="match status" value="1"/>
</dbReference>
<dbReference type="InterPro" id="IPR018062">
    <property type="entry name" value="HTH_AraC-typ_CS"/>
</dbReference>
<dbReference type="GO" id="GO:0003700">
    <property type="term" value="F:DNA-binding transcription factor activity"/>
    <property type="evidence" value="ECO:0007669"/>
    <property type="project" value="InterPro"/>
</dbReference>
<dbReference type="Pfam" id="PF12833">
    <property type="entry name" value="HTH_18"/>
    <property type="match status" value="1"/>
</dbReference>
<dbReference type="Gene3D" id="1.10.10.60">
    <property type="entry name" value="Homeodomain-like"/>
    <property type="match status" value="2"/>
</dbReference>
<dbReference type="Gene3D" id="2.60.120.10">
    <property type="entry name" value="Jelly Rolls"/>
    <property type="match status" value="1"/>
</dbReference>
<reference evidence="5 6" key="1">
    <citation type="submission" date="2017-01" db="EMBL/GenBank/DDBJ databases">
        <title>Genome analysis of Paenibacillus selenitrireducens ES3-24.</title>
        <authorList>
            <person name="Xu D."/>
            <person name="Yao R."/>
            <person name="Zheng S."/>
        </authorList>
    </citation>
    <scope>NUCLEOTIDE SEQUENCE [LARGE SCALE GENOMIC DNA]</scope>
    <source>
        <strain evidence="5 6">ES3-24</strain>
    </source>
</reference>
<dbReference type="Proteomes" id="UP000190188">
    <property type="component" value="Unassembled WGS sequence"/>
</dbReference>
<name>A0A1T2XL04_9BACL</name>
<gene>
    <name evidence="5" type="ORF">BVG16_07425</name>
</gene>
<dbReference type="SMART" id="SM00342">
    <property type="entry name" value="HTH_ARAC"/>
    <property type="match status" value="1"/>
</dbReference>
<dbReference type="PANTHER" id="PTHR43280">
    <property type="entry name" value="ARAC-FAMILY TRANSCRIPTIONAL REGULATOR"/>
    <property type="match status" value="1"/>
</dbReference>
<dbReference type="PANTHER" id="PTHR43280:SF30">
    <property type="entry name" value="MMSAB OPERON REGULATORY PROTEIN"/>
    <property type="match status" value="1"/>
</dbReference>